<feature type="chain" id="PRO_5001978914" description="ribonuclease T1" evidence="9">
    <location>
        <begin position="26"/>
        <end position="157"/>
    </location>
</feature>
<gene>
    <name evidence="10" type="ORF">VHEMI01641</name>
</gene>
<dbReference type="PANTHER" id="PTHR42104:SF1">
    <property type="entry name" value="EXTRACELLULAR GUANYL-SPECIFIC RIBONUCLEASE RNTA (AFU_ORTHOLOGUE AFUA_4G03230)"/>
    <property type="match status" value="1"/>
</dbReference>
<dbReference type="Proteomes" id="UP000039046">
    <property type="component" value="Unassembled WGS sequence"/>
</dbReference>
<sequence>MYIYPRPHSFFLLVFLCFLQTPVTQVVTMVSAKIITAALSLVVAVAASPAKRESCVYRCGGVCYWQSDIDAAVQKGFSDLQNGQTEHSYPHQYNDREGFDFPTSAPWYEYPILSSYKVYSGGSPGADRVIFDSQGNLDSLITHTGASGNNFVACDQQ</sequence>
<dbReference type="OrthoDB" id="5425539at2759"/>
<evidence type="ECO:0000256" key="7">
    <source>
        <dbReference type="ARBA" id="ARBA00023239"/>
    </source>
</evidence>
<evidence type="ECO:0000256" key="8">
    <source>
        <dbReference type="ARBA" id="ARBA00034015"/>
    </source>
</evidence>
<dbReference type="GO" id="GO:0046589">
    <property type="term" value="F:ribonuclease T1 activity"/>
    <property type="evidence" value="ECO:0007669"/>
    <property type="project" value="UniProtKB-EC"/>
</dbReference>
<evidence type="ECO:0000256" key="6">
    <source>
        <dbReference type="ARBA" id="ARBA00023157"/>
    </source>
</evidence>
<dbReference type="Gene3D" id="3.10.450.30">
    <property type="entry name" value="Microbial ribonucleases"/>
    <property type="match status" value="1"/>
</dbReference>
<evidence type="ECO:0000313" key="11">
    <source>
        <dbReference type="Proteomes" id="UP000039046"/>
    </source>
</evidence>
<evidence type="ECO:0000313" key="10">
    <source>
        <dbReference type="EMBL" id="CEJ81520.1"/>
    </source>
</evidence>
<dbReference type="PANTHER" id="PTHR42104">
    <property type="entry name" value="EXTRACELLULAR GUANYL-SPECIFIC RIBONUCLEASE RNTA (AFU_ORTHOLOGUE AFUA_4G03230)"/>
    <property type="match status" value="1"/>
</dbReference>
<keyword evidence="11" id="KW-1185">Reference proteome</keyword>
<dbReference type="EC" id="4.6.1.24" evidence="2"/>
<evidence type="ECO:0000256" key="3">
    <source>
        <dbReference type="ARBA" id="ARBA00022722"/>
    </source>
</evidence>
<evidence type="ECO:0000256" key="4">
    <source>
        <dbReference type="ARBA" id="ARBA00022759"/>
    </source>
</evidence>
<keyword evidence="3" id="KW-0540">Nuclease</keyword>
<comment type="similarity">
    <text evidence="1">Belongs to the ribonuclease N1/T1 family.</text>
</comment>
<comment type="catalytic activity">
    <reaction evidence="8">
        <text>[RNA] containing guanosine + H2O = an [RNA fragment]-3'-guanosine-3'-phosphate + a 5'-hydroxy-ribonucleotide-3'-[RNA fragment].</text>
        <dbReference type="EC" id="4.6.1.24"/>
    </reaction>
</comment>
<dbReference type="GO" id="GO:0003723">
    <property type="term" value="F:RNA binding"/>
    <property type="evidence" value="ECO:0007669"/>
    <property type="project" value="InterPro"/>
</dbReference>
<proteinExistence type="inferred from homology"/>
<dbReference type="InterPro" id="IPR016191">
    <property type="entry name" value="Ribonuclease/ribotoxin"/>
</dbReference>
<dbReference type="InterPro" id="IPR000026">
    <property type="entry name" value="N1-like"/>
</dbReference>
<name>A0A0A1T5W7_9HYPO</name>
<protein>
    <recommendedName>
        <fullName evidence="2">ribonuclease T1</fullName>
        <ecNumber evidence="2">4.6.1.24</ecNumber>
    </recommendedName>
</protein>
<dbReference type="Pfam" id="PF00545">
    <property type="entry name" value="Ribonuclease"/>
    <property type="match status" value="1"/>
</dbReference>
<keyword evidence="6" id="KW-1015">Disulfide bond</keyword>
<accession>A0A0A1T5W7</accession>
<keyword evidence="7" id="KW-0456">Lyase</keyword>
<keyword evidence="4" id="KW-0255">Endonuclease</keyword>
<evidence type="ECO:0000256" key="1">
    <source>
        <dbReference type="ARBA" id="ARBA00009006"/>
    </source>
</evidence>
<reference evidence="10 11" key="1">
    <citation type="journal article" date="2015" name="Genome Announc.">
        <title>Draft Genome Sequence and Gene Annotation of the Entomopathogenic Fungus Verticillium hemipterigenum.</title>
        <authorList>
            <person name="Horn F."/>
            <person name="Habel A."/>
            <person name="Scharf D.H."/>
            <person name="Dworschak J."/>
            <person name="Brakhage A.A."/>
            <person name="Guthke R."/>
            <person name="Hertweck C."/>
            <person name="Linde J."/>
        </authorList>
    </citation>
    <scope>NUCLEOTIDE SEQUENCE [LARGE SCALE GENOMIC DNA]</scope>
</reference>
<keyword evidence="9" id="KW-0732">Signal</keyword>
<evidence type="ECO:0000256" key="2">
    <source>
        <dbReference type="ARBA" id="ARBA00012549"/>
    </source>
</evidence>
<dbReference type="AlphaFoldDB" id="A0A0A1T5W7"/>
<organism evidence="10 11">
    <name type="scientific">[Torrubiella] hemipterigena</name>
    <dbReference type="NCBI Taxonomy" id="1531966"/>
    <lineage>
        <taxon>Eukaryota</taxon>
        <taxon>Fungi</taxon>
        <taxon>Dikarya</taxon>
        <taxon>Ascomycota</taxon>
        <taxon>Pezizomycotina</taxon>
        <taxon>Sordariomycetes</taxon>
        <taxon>Hypocreomycetidae</taxon>
        <taxon>Hypocreales</taxon>
        <taxon>Clavicipitaceae</taxon>
        <taxon>Clavicipitaceae incertae sedis</taxon>
        <taxon>'Torrubiella' clade</taxon>
    </lineage>
</organism>
<dbReference type="HOGENOM" id="CLU_111658_1_0_1"/>
<evidence type="ECO:0000256" key="9">
    <source>
        <dbReference type="SAM" id="SignalP"/>
    </source>
</evidence>
<dbReference type="EMBL" id="CDHN01000001">
    <property type="protein sequence ID" value="CEJ81520.1"/>
    <property type="molecule type" value="Genomic_DNA"/>
</dbReference>
<dbReference type="SUPFAM" id="SSF53933">
    <property type="entry name" value="Microbial ribonucleases"/>
    <property type="match status" value="1"/>
</dbReference>
<evidence type="ECO:0000256" key="5">
    <source>
        <dbReference type="ARBA" id="ARBA00022801"/>
    </source>
</evidence>
<dbReference type="CDD" id="cd00606">
    <property type="entry name" value="fungal_RNase"/>
    <property type="match status" value="1"/>
</dbReference>
<dbReference type="GO" id="GO:0016787">
    <property type="term" value="F:hydrolase activity"/>
    <property type="evidence" value="ECO:0007669"/>
    <property type="project" value="UniProtKB-KW"/>
</dbReference>
<keyword evidence="5" id="KW-0378">Hydrolase</keyword>
<feature type="signal peptide" evidence="9">
    <location>
        <begin position="1"/>
        <end position="25"/>
    </location>
</feature>